<dbReference type="AlphaFoldDB" id="A0A5A7NTC4"/>
<evidence type="ECO:0000256" key="4">
    <source>
        <dbReference type="ARBA" id="ARBA00023163"/>
    </source>
</evidence>
<keyword evidence="3" id="KW-0238">DNA-binding</keyword>
<dbReference type="Gene3D" id="1.10.10.10">
    <property type="entry name" value="Winged helix-like DNA-binding domain superfamily/Winged helix DNA-binding domain"/>
    <property type="match status" value="1"/>
</dbReference>
<feature type="domain" description="HTH lysR-type" evidence="6">
    <location>
        <begin position="2"/>
        <end position="59"/>
    </location>
</feature>
<comment type="caution">
    <text evidence="7">The sequence shown here is derived from an EMBL/GenBank/DDBJ whole genome shotgun (WGS) entry which is preliminary data.</text>
</comment>
<dbReference type="GO" id="GO:0032993">
    <property type="term" value="C:protein-DNA complex"/>
    <property type="evidence" value="ECO:0007669"/>
    <property type="project" value="TreeGrafter"/>
</dbReference>
<evidence type="ECO:0000256" key="5">
    <source>
        <dbReference type="SAM" id="MobiDB-lite"/>
    </source>
</evidence>
<dbReference type="InterPro" id="IPR000847">
    <property type="entry name" value="LysR_HTH_N"/>
</dbReference>
<dbReference type="Proteomes" id="UP000325307">
    <property type="component" value="Unassembled WGS sequence"/>
</dbReference>
<evidence type="ECO:0000259" key="6">
    <source>
        <dbReference type="PROSITE" id="PS50931"/>
    </source>
</evidence>
<keyword evidence="8" id="KW-1185">Reference proteome</keyword>
<evidence type="ECO:0000256" key="1">
    <source>
        <dbReference type="ARBA" id="ARBA00009437"/>
    </source>
</evidence>
<dbReference type="PANTHER" id="PTHR30346">
    <property type="entry name" value="TRANSCRIPTIONAL DUAL REGULATOR HCAR-RELATED"/>
    <property type="match status" value="1"/>
</dbReference>
<dbReference type="InterPro" id="IPR036390">
    <property type="entry name" value="WH_DNA-bd_sf"/>
</dbReference>
<dbReference type="PANTHER" id="PTHR30346:SF29">
    <property type="entry name" value="LYSR SUBSTRATE-BINDING"/>
    <property type="match status" value="1"/>
</dbReference>
<dbReference type="Gene3D" id="3.40.190.10">
    <property type="entry name" value="Periplasmic binding protein-like II"/>
    <property type="match status" value="2"/>
</dbReference>
<keyword evidence="2" id="KW-0805">Transcription regulation</keyword>
<evidence type="ECO:0000256" key="3">
    <source>
        <dbReference type="ARBA" id="ARBA00023125"/>
    </source>
</evidence>
<gene>
    <name evidence="7" type="ORF">NCCP1664_16430</name>
</gene>
<feature type="region of interest" description="Disordered" evidence="5">
    <location>
        <begin position="297"/>
        <end position="316"/>
    </location>
</feature>
<comment type="similarity">
    <text evidence="1">Belongs to the LysR transcriptional regulatory family.</text>
</comment>
<proteinExistence type="inferred from homology"/>
<protein>
    <submittedName>
        <fullName evidence="7">LysR family transcriptional regulator</fullName>
    </submittedName>
</protein>
<evidence type="ECO:0000313" key="8">
    <source>
        <dbReference type="Proteomes" id="UP000325307"/>
    </source>
</evidence>
<dbReference type="SUPFAM" id="SSF53850">
    <property type="entry name" value="Periplasmic binding protein-like II"/>
    <property type="match status" value="1"/>
</dbReference>
<dbReference type="SUPFAM" id="SSF46785">
    <property type="entry name" value="Winged helix' DNA-binding domain"/>
    <property type="match status" value="1"/>
</dbReference>
<dbReference type="PROSITE" id="PS50931">
    <property type="entry name" value="HTH_LYSR"/>
    <property type="match status" value="1"/>
</dbReference>
<sequence length="316" mass="34189">MLDIRRLRLLRELSIRGTVAAVAAALNYSPSSVSQQLSQLEQEAGVELLRKSGRRLQFTPQGQVLVAHAAELLDSLERAEAALASTQPAVAGTVRLAVFQTAALALIPGMLRTLRSSHPGIRVEMVQHEPETALRETWARTFDLVVAEQYPGHAAPHHPGLDREPLIHDAIRLCLPAAGAPAQFGRAVSLEQVARLPWVMEPRGAASRHWAEQACRSAGFEPDVRFETADLQAHVRLVESGHAVALLPDLVWVSREARIRQVDLSGRPHRTVFTAMRESSAGHPAVAAVRRALAAGAAALSTGRPPAPERPAKPSR</sequence>
<dbReference type="RefSeq" id="WP_149956754.1">
    <property type="nucleotide sequence ID" value="NZ_BKDJ01000007.1"/>
</dbReference>
<dbReference type="GO" id="GO:0003700">
    <property type="term" value="F:DNA-binding transcription factor activity"/>
    <property type="evidence" value="ECO:0007669"/>
    <property type="project" value="InterPro"/>
</dbReference>
<accession>A0A5A7NTC4</accession>
<dbReference type="OrthoDB" id="3673085at2"/>
<evidence type="ECO:0000313" key="7">
    <source>
        <dbReference type="EMBL" id="GER23147.1"/>
    </source>
</evidence>
<dbReference type="EMBL" id="BKDJ01000007">
    <property type="protein sequence ID" value="GER23147.1"/>
    <property type="molecule type" value="Genomic_DNA"/>
</dbReference>
<keyword evidence="4" id="KW-0804">Transcription</keyword>
<dbReference type="GO" id="GO:0003677">
    <property type="term" value="F:DNA binding"/>
    <property type="evidence" value="ECO:0007669"/>
    <property type="project" value="UniProtKB-KW"/>
</dbReference>
<organism evidence="7 8">
    <name type="scientific">Zafaria cholistanensis</name>
    <dbReference type="NCBI Taxonomy" id="1682741"/>
    <lineage>
        <taxon>Bacteria</taxon>
        <taxon>Bacillati</taxon>
        <taxon>Actinomycetota</taxon>
        <taxon>Actinomycetes</taxon>
        <taxon>Micrococcales</taxon>
        <taxon>Micrococcaceae</taxon>
        <taxon>Zafaria</taxon>
    </lineage>
</organism>
<dbReference type="Pfam" id="PF00126">
    <property type="entry name" value="HTH_1"/>
    <property type="match status" value="1"/>
</dbReference>
<name>A0A5A7NTC4_9MICC</name>
<dbReference type="InterPro" id="IPR036388">
    <property type="entry name" value="WH-like_DNA-bd_sf"/>
</dbReference>
<dbReference type="Pfam" id="PF03466">
    <property type="entry name" value="LysR_substrate"/>
    <property type="match status" value="1"/>
</dbReference>
<reference evidence="7 8" key="1">
    <citation type="submission" date="2019-09" db="EMBL/GenBank/DDBJ databases">
        <title>Arthrobacter zafarii sp. nov., a moderately thermotolerant and halotolerant actinobacterium isolated from Cholistan desert soil of Pakistan.</title>
        <authorList>
            <person name="Amin A."/>
            <person name="Ahmed I."/>
            <person name="Khalid N."/>
            <person name="Schumann P."/>
            <person name="Busse H.J."/>
            <person name="Khan I.U."/>
            <person name="Li S."/>
            <person name="Li W.J."/>
        </authorList>
    </citation>
    <scope>NUCLEOTIDE SEQUENCE [LARGE SCALE GENOMIC DNA]</scope>
    <source>
        <strain evidence="7 8">NCCP-1664</strain>
    </source>
</reference>
<evidence type="ECO:0000256" key="2">
    <source>
        <dbReference type="ARBA" id="ARBA00023015"/>
    </source>
</evidence>
<dbReference type="InterPro" id="IPR005119">
    <property type="entry name" value="LysR_subst-bd"/>
</dbReference>